<feature type="transmembrane region" description="Helical" evidence="1">
    <location>
        <begin position="284"/>
        <end position="311"/>
    </location>
</feature>
<feature type="transmembrane region" description="Helical" evidence="1">
    <location>
        <begin position="147"/>
        <end position="169"/>
    </location>
</feature>
<proteinExistence type="predicted"/>
<dbReference type="RefSeq" id="WP_087677658.1">
    <property type="nucleotide sequence ID" value="NZ_FUWV01000001.1"/>
</dbReference>
<feature type="transmembrane region" description="Helical" evidence="1">
    <location>
        <begin position="47"/>
        <end position="70"/>
    </location>
</feature>
<reference evidence="3 4" key="1">
    <citation type="submission" date="2017-02" db="EMBL/GenBank/DDBJ databases">
        <authorList>
            <person name="Peterson S.W."/>
        </authorList>
    </citation>
    <scope>NUCLEOTIDE SEQUENCE [LARGE SCALE GENOMIC DNA]</scope>
    <source>
        <strain evidence="3 4">DSM 15102</strain>
    </source>
</reference>
<feature type="transmembrane region" description="Helical" evidence="1">
    <location>
        <begin position="216"/>
        <end position="235"/>
    </location>
</feature>
<sequence>MKKKLFHIITAFSFLCILILMVIYPNQSYHAAKNGLNIWLNNVLPSLLPFFISTELLIGLGVVNFISVLLEPIMYPIFKVPGAGSFVYAMSITSGYPMGTKITTELRNKKICSQVEAQRLLAFCSTSGPLFIIGSVAVGMFHNSLLGWMILLSHYFGSITTGLCFRNYGNKKSKEKQFMEKTFQNPFTALFEARKNDGRKLGILLGDAVKNSFNSLLNIGGFIIFFSVLIELFSITEIFDIFSNLLSPFFFILNISNESIKGFLSGIIEMTNGINIISGSEDSLIIKGILTSFIISWGGFSIHGQAISFISKTDLKVFPYLIAKILHGFFASIFFLLLSKISIFNFKNMSTTVFSNSNIIFLSQINWIDKLIISTSISLNIILSLICIGCLFFIFFRVKNKFFSHN</sequence>
<organism evidence="3 4">
    <name type="scientific">Garciella nitratireducens DSM 15102</name>
    <dbReference type="NCBI Taxonomy" id="1121911"/>
    <lineage>
        <taxon>Bacteria</taxon>
        <taxon>Bacillati</taxon>
        <taxon>Bacillota</taxon>
        <taxon>Clostridia</taxon>
        <taxon>Eubacteriales</taxon>
        <taxon>Eubacteriaceae</taxon>
        <taxon>Garciella</taxon>
    </lineage>
</organism>
<dbReference type="InterPro" id="IPR011642">
    <property type="entry name" value="Gate_dom"/>
</dbReference>
<dbReference type="Proteomes" id="UP000196365">
    <property type="component" value="Unassembled WGS sequence"/>
</dbReference>
<keyword evidence="4" id="KW-1185">Reference proteome</keyword>
<dbReference type="OrthoDB" id="1645614at2"/>
<feature type="transmembrane region" description="Helical" evidence="1">
    <location>
        <begin position="241"/>
        <end position="264"/>
    </location>
</feature>
<keyword evidence="1" id="KW-0812">Transmembrane</keyword>
<feature type="transmembrane region" description="Helical" evidence="1">
    <location>
        <begin position="6"/>
        <end position="26"/>
    </location>
</feature>
<dbReference type="NCBIfam" id="TIGR02871">
    <property type="entry name" value="spore_ylbJ"/>
    <property type="match status" value="1"/>
</dbReference>
<dbReference type="AlphaFoldDB" id="A0A1T4JYN6"/>
<feature type="transmembrane region" description="Helical" evidence="1">
    <location>
        <begin position="317"/>
        <end position="338"/>
    </location>
</feature>
<evidence type="ECO:0000259" key="2">
    <source>
        <dbReference type="Pfam" id="PF07670"/>
    </source>
</evidence>
<accession>A0A1T4JYN6</accession>
<gene>
    <name evidence="3" type="ORF">SAMN02745973_00213</name>
</gene>
<keyword evidence="1" id="KW-0472">Membrane</keyword>
<name>A0A1T4JYN6_9FIRM</name>
<dbReference type="EMBL" id="FUWV01000001">
    <property type="protein sequence ID" value="SJZ35283.1"/>
    <property type="molecule type" value="Genomic_DNA"/>
</dbReference>
<dbReference type="Pfam" id="PF07670">
    <property type="entry name" value="Gate"/>
    <property type="match status" value="1"/>
</dbReference>
<protein>
    <submittedName>
        <fullName evidence="3">Sporulation integral membrane protein YlbJ</fullName>
    </submittedName>
</protein>
<keyword evidence="1" id="KW-1133">Transmembrane helix</keyword>
<feature type="transmembrane region" description="Helical" evidence="1">
    <location>
        <begin position="373"/>
        <end position="396"/>
    </location>
</feature>
<dbReference type="InterPro" id="IPR014226">
    <property type="entry name" value="Spore_IM_YlbJ"/>
</dbReference>
<evidence type="ECO:0000313" key="3">
    <source>
        <dbReference type="EMBL" id="SJZ35283.1"/>
    </source>
</evidence>
<evidence type="ECO:0000256" key="1">
    <source>
        <dbReference type="SAM" id="Phobius"/>
    </source>
</evidence>
<feature type="domain" description="Nucleoside transporter/FeoB GTPase Gate" evidence="2">
    <location>
        <begin position="42"/>
        <end position="136"/>
    </location>
</feature>
<evidence type="ECO:0000313" key="4">
    <source>
        <dbReference type="Proteomes" id="UP000196365"/>
    </source>
</evidence>
<feature type="transmembrane region" description="Helical" evidence="1">
    <location>
        <begin position="120"/>
        <end position="141"/>
    </location>
</feature>